<evidence type="ECO:0000256" key="3">
    <source>
        <dbReference type="ARBA" id="ARBA00022723"/>
    </source>
</evidence>
<dbReference type="Proteomes" id="UP000050920">
    <property type="component" value="Unassembled WGS sequence"/>
</dbReference>
<proteinExistence type="inferred from homology"/>
<comment type="caution">
    <text evidence="6">The sequence shown here is derived from an EMBL/GenBank/DDBJ whole genome shotgun (WGS) entry which is preliminary data.</text>
</comment>
<dbReference type="InterPro" id="IPR036412">
    <property type="entry name" value="HAD-like_sf"/>
</dbReference>
<evidence type="ECO:0000256" key="5">
    <source>
        <dbReference type="ARBA" id="ARBA00022842"/>
    </source>
</evidence>
<evidence type="ECO:0000313" key="6">
    <source>
        <dbReference type="EMBL" id="KRO25816.1"/>
    </source>
</evidence>
<dbReference type="InterPro" id="IPR006357">
    <property type="entry name" value="HAD-SF_hydro_IIA"/>
</dbReference>
<dbReference type="InterPro" id="IPR023214">
    <property type="entry name" value="HAD_sf"/>
</dbReference>
<dbReference type="CDD" id="cd07530">
    <property type="entry name" value="HAD_Pase_UmpH-like"/>
    <property type="match status" value="1"/>
</dbReference>
<evidence type="ECO:0000313" key="7">
    <source>
        <dbReference type="Proteomes" id="UP000050920"/>
    </source>
</evidence>
<dbReference type="NCBIfam" id="TIGR01457">
    <property type="entry name" value="HAD-SF-IIA-hyp2"/>
    <property type="match status" value="1"/>
</dbReference>
<reference evidence="6 7" key="1">
    <citation type="journal article" date="2015" name="Genome Announc.">
        <title>Expanding the biotechnology potential of lactobacilli through comparative genomics of 213 strains and associated genera.</title>
        <authorList>
            <person name="Sun Z."/>
            <person name="Harris H.M."/>
            <person name="McCann A."/>
            <person name="Guo C."/>
            <person name="Argimon S."/>
            <person name="Zhang W."/>
            <person name="Yang X."/>
            <person name="Jeffery I.B."/>
            <person name="Cooney J.C."/>
            <person name="Kagawa T.F."/>
            <person name="Liu W."/>
            <person name="Song Y."/>
            <person name="Salvetti E."/>
            <person name="Wrobel A."/>
            <person name="Rasinkangas P."/>
            <person name="Parkhill J."/>
            <person name="Rea M.C."/>
            <person name="O'Sullivan O."/>
            <person name="Ritari J."/>
            <person name="Douillard F.P."/>
            <person name="Paul Ross R."/>
            <person name="Yang R."/>
            <person name="Briner A.E."/>
            <person name="Felis G.E."/>
            <person name="de Vos W.M."/>
            <person name="Barrangou R."/>
            <person name="Klaenhammer T.R."/>
            <person name="Caufield P.W."/>
            <person name="Cui Y."/>
            <person name="Zhang H."/>
            <person name="O'Toole P.W."/>
        </authorList>
    </citation>
    <scope>NUCLEOTIDE SEQUENCE [LARGE SCALE GENOMIC DNA]</scope>
    <source>
        <strain evidence="6 7">DSM 21115</strain>
    </source>
</reference>
<dbReference type="GO" id="GO:0046872">
    <property type="term" value="F:metal ion binding"/>
    <property type="evidence" value="ECO:0007669"/>
    <property type="project" value="UniProtKB-KW"/>
</dbReference>
<evidence type="ECO:0000256" key="4">
    <source>
        <dbReference type="ARBA" id="ARBA00022801"/>
    </source>
</evidence>
<dbReference type="InterPro" id="IPR006354">
    <property type="entry name" value="HAD-SF_hydro_IIA_hyp1"/>
</dbReference>
<evidence type="ECO:0000256" key="2">
    <source>
        <dbReference type="ARBA" id="ARBA00006696"/>
    </source>
</evidence>
<dbReference type="PANTHER" id="PTHR19288">
    <property type="entry name" value="4-NITROPHENYLPHOSPHATASE-RELATED"/>
    <property type="match status" value="1"/>
</dbReference>
<keyword evidence="7" id="KW-1185">Reference proteome</keyword>
<keyword evidence="4" id="KW-0378">Hydrolase</keyword>
<dbReference type="SUPFAM" id="SSF56784">
    <property type="entry name" value="HAD-like"/>
    <property type="match status" value="1"/>
</dbReference>
<dbReference type="NCBIfam" id="TIGR01460">
    <property type="entry name" value="HAD-SF-IIA"/>
    <property type="match status" value="1"/>
</dbReference>
<name>A0A0R2NJ65_9LACO</name>
<dbReference type="EMBL" id="AYGX02000143">
    <property type="protein sequence ID" value="KRO25816.1"/>
    <property type="molecule type" value="Genomic_DNA"/>
</dbReference>
<keyword evidence="5" id="KW-0460">Magnesium</keyword>
<dbReference type="Pfam" id="PF13344">
    <property type="entry name" value="Hydrolase_6"/>
    <property type="match status" value="1"/>
</dbReference>
<sequence length="265" mass="29012">MILSKYKGYLIDLDGTVYRGRERIPAAKRFIERLQATDTEFLLVTNNTTKSPADVAANLADNHDIHVSPANVYTAALATADYVNDLAGDGEKSMYVIGELGLKGAMLEKGFQFNEKDPRFVIVGLDYDATYHKFELATLAIKRGAKFIGTNADTNLPNERGLVPGAGSVIAMVERATQQRATYVGKPETIIMQKAVDRIGLDKHDCVMVGDNYMTDISAAINFDIDSLLVYTGVSTPELVAQQTVKPTNEVNSLDEWDLDNGVVK</sequence>
<comment type="similarity">
    <text evidence="2">Belongs to the HAD-like hydrolase superfamily. NagD family.</text>
</comment>
<accession>A0A0R2NJ65</accession>
<dbReference type="Gene3D" id="3.40.50.1000">
    <property type="entry name" value="HAD superfamily/HAD-like"/>
    <property type="match status" value="2"/>
</dbReference>
<dbReference type="FunFam" id="3.40.50.1000:FF:000053">
    <property type="entry name" value="TIGR01457 family HAD hydrolase"/>
    <property type="match status" value="1"/>
</dbReference>
<dbReference type="Pfam" id="PF13242">
    <property type="entry name" value="Hydrolase_like"/>
    <property type="match status" value="1"/>
</dbReference>
<dbReference type="PANTHER" id="PTHR19288:SF46">
    <property type="entry name" value="HALOACID DEHALOGENASE-LIKE HYDROLASE DOMAIN-CONTAINING PROTEIN 2"/>
    <property type="match status" value="1"/>
</dbReference>
<dbReference type="AlphaFoldDB" id="A0A0R2NJ65"/>
<evidence type="ECO:0000256" key="1">
    <source>
        <dbReference type="ARBA" id="ARBA00001946"/>
    </source>
</evidence>
<organism evidence="6 7">
    <name type="scientific">Lactiplantibacillus fabifermentans DSM 21115</name>
    <dbReference type="NCBI Taxonomy" id="1413187"/>
    <lineage>
        <taxon>Bacteria</taxon>
        <taxon>Bacillati</taxon>
        <taxon>Bacillota</taxon>
        <taxon>Bacilli</taxon>
        <taxon>Lactobacillales</taxon>
        <taxon>Lactobacillaceae</taxon>
        <taxon>Lactiplantibacillus</taxon>
    </lineage>
</organism>
<dbReference type="GO" id="GO:0016791">
    <property type="term" value="F:phosphatase activity"/>
    <property type="evidence" value="ECO:0007669"/>
    <property type="project" value="TreeGrafter"/>
</dbReference>
<dbReference type="SFLD" id="SFLDS00003">
    <property type="entry name" value="Haloacid_Dehalogenase"/>
    <property type="match status" value="1"/>
</dbReference>
<gene>
    <name evidence="6" type="ORF">DY78_GL001118</name>
</gene>
<keyword evidence="3" id="KW-0479">Metal-binding</keyword>
<dbReference type="SFLD" id="SFLDG01139">
    <property type="entry name" value="C2.A:_Pyridoxal_Phosphate_Phos"/>
    <property type="match status" value="1"/>
</dbReference>
<protein>
    <submittedName>
        <fullName evidence="6">HAD superfamily sugar phosphatase</fullName>
    </submittedName>
</protein>
<dbReference type="GO" id="GO:0005737">
    <property type="term" value="C:cytoplasm"/>
    <property type="evidence" value="ECO:0007669"/>
    <property type="project" value="TreeGrafter"/>
</dbReference>
<comment type="cofactor">
    <cofactor evidence="1">
        <name>Mg(2+)</name>
        <dbReference type="ChEBI" id="CHEBI:18420"/>
    </cofactor>
</comment>